<protein>
    <recommendedName>
        <fullName evidence="4">Lipoprotein</fullName>
    </recommendedName>
</protein>
<name>A0A2S5Z9A0_9GAMM</name>
<dbReference type="Proteomes" id="UP000239917">
    <property type="component" value="Unassembled WGS sequence"/>
</dbReference>
<evidence type="ECO:0000256" key="1">
    <source>
        <dbReference type="SAM" id="SignalP"/>
    </source>
</evidence>
<proteinExistence type="predicted"/>
<organism evidence="2 3">
    <name type="scientific">Marinobacter maroccanus</name>
    <dbReference type="NCBI Taxonomy" id="2055143"/>
    <lineage>
        <taxon>Bacteria</taxon>
        <taxon>Pseudomonadati</taxon>
        <taxon>Pseudomonadota</taxon>
        <taxon>Gammaproteobacteria</taxon>
        <taxon>Pseudomonadales</taxon>
        <taxon>Marinobacteraceae</taxon>
        <taxon>Marinobacter</taxon>
    </lineage>
</organism>
<sequence length="175" mass="19107">MTIHKTAKFSVVMLGLSLAGCAFQDTLSLGVDDPCASLKGIVADYPSGFEQYRGSPNGFRSVTVYNAKEQLIRGHCEIWSWANNDSAYVCSSNTPNDEVATTRYTKAVDWMGQCLGDSWPSEEGERTRDGENAGTVTRFRSSDAGKPNISVHRVAFRGDSAVYVYVGTPSRLAEF</sequence>
<dbReference type="PROSITE" id="PS51257">
    <property type="entry name" value="PROKAR_LIPOPROTEIN"/>
    <property type="match status" value="1"/>
</dbReference>
<dbReference type="RefSeq" id="WP_104322157.1">
    <property type="nucleotide sequence ID" value="NZ_PSSX01000010.1"/>
</dbReference>
<evidence type="ECO:0000313" key="3">
    <source>
        <dbReference type="Proteomes" id="UP000239917"/>
    </source>
</evidence>
<comment type="caution">
    <text evidence="2">The sequence shown here is derived from an EMBL/GenBank/DDBJ whole genome shotgun (WGS) entry which is preliminary data.</text>
</comment>
<dbReference type="OrthoDB" id="6193840at2"/>
<keyword evidence="1" id="KW-0732">Signal</keyword>
<evidence type="ECO:0000313" key="2">
    <source>
        <dbReference type="EMBL" id="PPI83794.1"/>
    </source>
</evidence>
<reference evidence="2 3" key="1">
    <citation type="submission" date="2018-01" db="EMBL/GenBank/DDBJ databases">
        <title>Complete genome sequences of the type strains of Marinobacter flavimaris and Marinobacter maroccanus.</title>
        <authorList>
            <person name="Palau M."/>
            <person name="Boujida N."/>
            <person name="Manresa A."/>
            <person name="Minana-Galbis D."/>
        </authorList>
    </citation>
    <scope>NUCLEOTIDE SEQUENCE [LARGE SCALE GENOMIC DNA]</scope>
    <source>
        <strain evidence="2 3">N4</strain>
    </source>
</reference>
<feature type="signal peptide" evidence="1">
    <location>
        <begin position="1"/>
        <end position="24"/>
    </location>
</feature>
<evidence type="ECO:0008006" key="4">
    <source>
        <dbReference type="Google" id="ProtNLM"/>
    </source>
</evidence>
<accession>A0A2S5Z9A0</accession>
<gene>
    <name evidence="2" type="ORF">KEHDKFFH_12105</name>
</gene>
<keyword evidence="3" id="KW-1185">Reference proteome</keyword>
<dbReference type="EMBL" id="PSSX01000010">
    <property type="protein sequence ID" value="PPI83794.1"/>
    <property type="molecule type" value="Genomic_DNA"/>
</dbReference>
<feature type="chain" id="PRO_5015777222" description="Lipoprotein" evidence="1">
    <location>
        <begin position="25"/>
        <end position="175"/>
    </location>
</feature>
<dbReference type="AlphaFoldDB" id="A0A2S5Z9A0"/>